<evidence type="ECO:0000259" key="4">
    <source>
        <dbReference type="PROSITE" id="PS50893"/>
    </source>
</evidence>
<dbReference type="PANTHER" id="PTHR42855:SF1">
    <property type="entry name" value="ABC TRANSPORTER DOMAIN-CONTAINING PROTEIN"/>
    <property type="match status" value="1"/>
</dbReference>
<dbReference type="SUPFAM" id="SSF52540">
    <property type="entry name" value="P-loop containing nucleoside triphosphate hydrolases"/>
    <property type="match status" value="2"/>
</dbReference>
<reference evidence="5 6" key="1">
    <citation type="submission" date="2018-02" db="EMBL/GenBank/DDBJ databases">
        <title>Draft genome sequence of Streptococcus oricebi CCUG 70868T type strain.</title>
        <authorList>
            <person name="Mendez V."/>
            <person name="Salva-Serra F."/>
            <person name="Jaen-Luchoro D."/>
            <person name="Gonzales-Siles L."/>
            <person name="Karlsson R."/>
            <person name="Engstrom-Jakobsson H."/>
            <person name="Busquets A."/>
            <person name="Gomila M."/>
            <person name="Pineiro-Iglesias B."/>
            <person name="Bennasar-Figueras A."/>
            <person name="Seeger M."/>
            <person name="Moore E."/>
        </authorList>
    </citation>
    <scope>NUCLEOTIDE SEQUENCE [LARGE SCALE GENOMIC DNA]</scope>
    <source>
        <strain evidence="5 6">CCUG 70868</strain>
    </source>
</reference>
<dbReference type="EMBL" id="PRDG01000001">
    <property type="protein sequence ID" value="MBP2622385.1"/>
    <property type="molecule type" value="Genomic_DNA"/>
</dbReference>
<feature type="domain" description="ABC transporter" evidence="4">
    <location>
        <begin position="315"/>
        <end position="511"/>
    </location>
</feature>
<dbReference type="PROSITE" id="PS50893">
    <property type="entry name" value="ABC_TRANSPORTER_2"/>
    <property type="match status" value="2"/>
</dbReference>
<dbReference type="RefSeq" id="WP_209626256.1">
    <property type="nucleotide sequence ID" value="NZ_PRDG01000001.1"/>
</dbReference>
<organism evidence="5 6">
    <name type="scientific">Streptococcus oricebi</name>
    <dbReference type="NCBI Taxonomy" id="1547447"/>
    <lineage>
        <taxon>Bacteria</taxon>
        <taxon>Bacillati</taxon>
        <taxon>Bacillota</taxon>
        <taxon>Bacilli</taxon>
        <taxon>Lactobacillales</taxon>
        <taxon>Streptococcaceae</taxon>
        <taxon>Streptococcus</taxon>
    </lineage>
</organism>
<dbReference type="GO" id="GO:0005524">
    <property type="term" value="F:ATP binding"/>
    <property type="evidence" value="ECO:0007669"/>
    <property type="project" value="UniProtKB-KW"/>
</dbReference>
<accession>A0ABS5B0V5</accession>
<dbReference type="Gene3D" id="3.40.50.300">
    <property type="entry name" value="P-loop containing nucleotide triphosphate hydrolases"/>
    <property type="match status" value="2"/>
</dbReference>
<evidence type="ECO:0000256" key="2">
    <source>
        <dbReference type="ARBA" id="ARBA00022840"/>
    </source>
</evidence>
<name>A0ABS5B0V5_9STRE</name>
<sequence length="511" mass="58536">MLEIKNLTLTHQKDLKDLVKNLTIVVNAGDKVAIIGEEGNGKSSLLKLMMDEALIHGYIDFEGDIQRDFSTYVYLPQQLPTELEGLSLNDYFFADFEQELDYAKLYRYAQELHFDSQRFTSAQRLADLSGGEKLKVQLIKNLATESEIFFLDEPSNDLDLETLTWLENFIQKTEKTVVFVSHDESLLAHAATKIIHLERIKKKQEARTQVVNLDYHSYQKERRASFDKQEKTAKKEREEHAKSMEKHRRVKQNVEHSLRTTKDSTAGRLLAKKMKAVLSQGKRFEKEAANLTELPIQEEAIALRFAEVEALPLSKRILQLEKEKIEIKGRCLADSIKLSFAGQDKIGIIGQNGVGKSTLLKQMYQKLQGRADIRIGYMPQNYEELLKDDMSPLDFLAPSADKAERELVLSRLASLQFTRDEARHAISHLSGGQKAKLFLLKMVLQKNNLLLLDEPTRNFSPTSQPQVRQLFREYPGALIAVSHDRLFLKEVCQKIYCLSETGLEEVAKEHI</sequence>
<feature type="domain" description="ABC transporter" evidence="4">
    <location>
        <begin position="2"/>
        <end position="224"/>
    </location>
</feature>
<dbReference type="InterPro" id="IPR051309">
    <property type="entry name" value="ABCF_ATPase"/>
</dbReference>
<keyword evidence="2 5" id="KW-0067">ATP-binding</keyword>
<evidence type="ECO:0000313" key="6">
    <source>
        <dbReference type="Proteomes" id="UP001519296"/>
    </source>
</evidence>
<evidence type="ECO:0000256" key="1">
    <source>
        <dbReference type="ARBA" id="ARBA00022741"/>
    </source>
</evidence>
<dbReference type="InterPro" id="IPR003593">
    <property type="entry name" value="AAA+_ATPase"/>
</dbReference>
<keyword evidence="1" id="KW-0547">Nucleotide-binding</keyword>
<gene>
    <name evidence="5" type="ORF">C4K46_00345</name>
</gene>
<dbReference type="SMART" id="SM00382">
    <property type="entry name" value="AAA"/>
    <property type="match status" value="2"/>
</dbReference>
<proteinExistence type="predicted"/>
<feature type="region of interest" description="Disordered" evidence="3">
    <location>
        <begin position="222"/>
        <end position="254"/>
    </location>
</feature>
<dbReference type="InterPro" id="IPR003439">
    <property type="entry name" value="ABC_transporter-like_ATP-bd"/>
</dbReference>
<dbReference type="PROSITE" id="PS00211">
    <property type="entry name" value="ABC_TRANSPORTER_1"/>
    <property type="match status" value="1"/>
</dbReference>
<evidence type="ECO:0000256" key="3">
    <source>
        <dbReference type="SAM" id="MobiDB-lite"/>
    </source>
</evidence>
<dbReference type="Pfam" id="PF00005">
    <property type="entry name" value="ABC_tran"/>
    <property type="match status" value="2"/>
</dbReference>
<dbReference type="PANTHER" id="PTHR42855">
    <property type="entry name" value="ABC TRANSPORTER ATP-BINDING SUBUNIT"/>
    <property type="match status" value="1"/>
</dbReference>
<protein>
    <submittedName>
        <fullName evidence="5">Multidrug ABC transporter ATP-binding protein</fullName>
    </submittedName>
</protein>
<dbReference type="Proteomes" id="UP001519296">
    <property type="component" value="Unassembled WGS sequence"/>
</dbReference>
<comment type="caution">
    <text evidence="5">The sequence shown here is derived from an EMBL/GenBank/DDBJ whole genome shotgun (WGS) entry which is preliminary data.</text>
</comment>
<dbReference type="InterPro" id="IPR017871">
    <property type="entry name" value="ABC_transporter-like_CS"/>
</dbReference>
<dbReference type="CDD" id="cd03221">
    <property type="entry name" value="ABCF_EF-3"/>
    <property type="match status" value="2"/>
</dbReference>
<feature type="compositionally biased region" description="Basic and acidic residues" evidence="3">
    <location>
        <begin position="222"/>
        <end position="244"/>
    </location>
</feature>
<dbReference type="InterPro" id="IPR027417">
    <property type="entry name" value="P-loop_NTPase"/>
</dbReference>
<evidence type="ECO:0000313" key="5">
    <source>
        <dbReference type="EMBL" id="MBP2622385.1"/>
    </source>
</evidence>
<keyword evidence="6" id="KW-1185">Reference proteome</keyword>